<dbReference type="PANTHER" id="PTHR12684:SF2">
    <property type="entry name" value="TRNA 2'-PHOSPHOTRANSFERASE 1"/>
    <property type="match status" value="1"/>
</dbReference>
<evidence type="ECO:0000256" key="4">
    <source>
        <dbReference type="ARBA" id="ARBA00022679"/>
    </source>
</evidence>
<dbReference type="RefSeq" id="XP_021748105.1">
    <property type="nucleotide sequence ID" value="XM_021892413.1"/>
</dbReference>
<comment type="function">
    <text evidence="1">Catalyzes the last step of tRNA splicing, the transfer of the splice junction 2'-phosphate from ligated tRNA to NAD to produce ADP-ribose 1''-2'' cyclic phosphate.</text>
</comment>
<evidence type="ECO:0000256" key="3">
    <source>
        <dbReference type="ARBA" id="ARBA00012007"/>
    </source>
</evidence>
<evidence type="ECO:0000256" key="5">
    <source>
        <dbReference type="ARBA" id="ARBA00023027"/>
    </source>
</evidence>
<dbReference type="Pfam" id="PF01885">
    <property type="entry name" value="PTS_2-RNA"/>
    <property type="match status" value="1"/>
</dbReference>
<dbReference type="KEGG" id="cqi:110713961"/>
<evidence type="ECO:0000313" key="9">
    <source>
        <dbReference type="Proteomes" id="UP000596660"/>
    </source>
</evidence>
<evidence type="ECO:0000256" key="2">
    <source>
        <dbReference type="ARBA" id="ARBA00009836"/>
    </source>
</evidence>
<comment type="catalytic activity">
    <reaction evidence="6">
        <text>2'-phospho-[ligated tRNA] + NAD(+) = mature tRNA + ADP-alpha-D-ribose 1'',2''-cyclic phosphate + nicotinamide</text>
        <dbReference type="Rhea" id="RHEA:23324"/>
        <dbReference type="Rhea" id="RHEA-COMP:11106"/>
        <dbReference type="Rhea" id="RHEA-COMP:11107"/>
        <dbReference type="ChEBI" id="CHEBI:17154"/>
        <dbReference type="ChEBI" id="CHEBI:57540"/>
        <dbReference type="ChEBI" id="CHEBI:76596"/>
        <dbReference type="ChEBI" id="CHEBI:82883"/>
        <dbReference type="ChEBI" id="CHEBI:85027"/>
        <dbReference type="EC" id="2.7.1.160"/>
    </reaction>
</comment>
<dbReference type="Gramene" id="AUR62004205-RA">
    <property type="protein sequence ID" value="AUR62004205-RA:cds"/>
    <property type="gene ID" value="AUR62004205"/>
</dbReference>
<dbReference type="InterPro" id="IPR002745">
    <property type="entry name" value="Ptrans_KptA/Tpt1"/>
</dbReference>
<dbReference type="EnsemblPlants" id="AUR62004205-RA">
    <property type="protein sequence ID" value="AUR62004205-RA:cds"/>
    <property type="gene ID" value="AUR62004205"/>
</dbReference>
<dbReference type="InterPro" id="IPR042080">
    <property type="entry name" value="RNA_2'-PTrans_N"/>
</dbReference>
<dbReference type="InterPro" id="IPR042081">
    <property type="entry name" value="RNA_2'-PTrans_C"/>
</dbReference>
<evidence type="ECO:0000256" key="1">
    <source>
        <dbReference type="ARBA" id="ARBA00003343"/>
    </source>
</evidence>
<gene>
    <name evidence="8" type="primary">LOC110713961</name>
</gene>
<keyword evidence="5" id="KW-0520">NAD</keyword>
<evidence type="ECO:0000256" key="6">
    <source>
        <dbReference type="ARBA" id="ARBA00047949"/>
    </source>
</evidence>
<dbReference type="GO" id="GO:0006388">
    <property type="term" value="P:tRNA splicing, via endonucleolytic cleavage and ligation"/>
    <property type="evidence" value="ECO:0007669"/>
    <property type="project" value="TreeGrafter"/>
</dbReference>
<reference evidence="8" key="1">
    <citation type="journal article" date="2017" name="Nature">
        <title>The genome of Chenopodium quinoa.</title>
        <authorList>
            <person name="Jarvis D.E."/>
            <person name="Ho Y.S."/>
            <person name="Lightfoot D.J."/>
            <person name="Schmoeckel S.M."/>
            <person name="Li B."/>
            <person name="Borm T.J.A."/>
            <person name="Ohyanagi H."/>
            <person name="Mineta K."/>
            <person name="Michell C.T."/>
            <person name="Saber N."/>
            <person name="Kharbatia N.M."/>
            <person name="Rupper R.R."/>
            <person name="Sharp A.R."/>
            <person name="Dally N."/>
            <person name="Boughton B.A."/>
            <person name="Woo Y.H."/>
            <person name="Gao G."/>
            <person name="Schijlen E.G.W.M."/>
            <person name="Guo X."/>
            <person name="Momin A.A."/>
            <person name="Negrao S."/>
            <person name="Al-Babili S."/>
            <person name="Gehring C."/>
            <person name="Roessner U."/>
            <person name="Jung C."/>
            <person name="Murphy K."/>
            <person name="Arold S.T."/>
            <person name="Gojobori T."/>
            <person name="van der Linden C.G."/>
            <person name="van Loo E.N."/>
            <person name="Jellen E.N."/>
            <person name="Maughan P.J."/>
            <person name="Tester M."/>
        </authorList>
    </citation>
    <scope>NUCLEOTIDE SEQUENCE [LARGE SCALE GENOMIC DNA]</scope>
    <source>
        <strain evidence="8">cv. PI 614886</strain>
    </source>
</reference>
<keyword evidence="9" id="KW-1185">Reference proteome</keyword>
<dbReference type="Proteomes" id="UP000596660">
    <property type="component" value="Unplaced"/>
</dbReference>
<sequence>MLRRLPVTVASKVINYPFFLHLLPPRQFSLLTMDVGRESSSFFFSSFARDIPSLAGGREHGDTRGNRGGSRGRGRGRCRGAPIGTSDRTDTLGRLLVRILRHNATELNLDMRSDGYVKLQDLLKLNMKTRSNIPLSSHSIDEIREVVRIDNKQRLGLLEEDGELWIRANQGHTLKSVESESLLKPILSAEEIPVCVHGTYKRLLQSILASGLKRMSRLHVHFACGLPSDGEVKSGFRRDVDMIIFIDTKKAMEDGMKFYKSENGVILTEGFDGAIPAKYFQKIESWPERNPVPFQV</sequence>
<dbReference type="PANTHER" id="PTHR12684">
    <property type="entry name" value="PUTATIVE PHOSPHOTRANSFERASE"/>
    <property type="match status" value="1"/>
</dbReference>
<dbReference type="Gene3D" id="1.10.10.970">
    <property type="entry name" value="RNA 2'-phosphotransferase, Tpt1/KptA family, N-terminal domain"/>
    <property type="match status" value="1"/>
</dbReference>
<organism evidence="8 9">
    <name type="scientific">Chenopodium quinoa</name>
    <name type="common">Quinoa</name>
    <dbReference type="NCBI Taxonomy" id="63459"/>
    <lineage>
        <taxon>Eukaryota</taxon>
        <taxon>Viridiplantae</taxon>
        <taxon>Streptophyta</taxon>
        <taxon>Embryophyta</taxon>
        <taxon>Tracheophyta</taxon>
        <taxon>Spermatophyta</taxon>
        <taxon>Magnoliopsida</taxon>
        <taxon>eudicotyledons</taxon>
        <taxon>Gunneridae</taxon>
        <taxon>Pentapetalae</taxon>
        <taxon>Caryophyllales</taxon>
        <taxon>Chenopodiaceae</taxon>
        <taxon>Chenopodioideae</taxon>
        <taxon>Atripliceae</taxon>
        <taxon>Chenopodium</taxon>
    </lineage>
</organism>
<dbReference type="OrthoDB" id="419694at2759"/>
<dbReference type="EC" id="2.7.1.160" evidence="3"/>
<dbReference type="SUPFAM" id="SSF56399">
    <property type="entry name" value="ADP-ribosylation"/>
    <property type="match status" value="1"/>
</dbReference>
<proteinExistence type="inferred from homology"/>
<evidence type="ECO:0000256" key="7">
    <source>
        <dbReference type="SAM" id="MobiDB-lite"/>
    </source>
</evidence>
<dbReference type="OMA" id="ESWPERN"/>
<dbReference type="GeneID" id="110713961"/>
<dbReference type="AlphaFoldDB" id="A0A803KYU6"/>
<dbReference type="GO" id="GO:0000215">
    <property type="term" value="F:tRNA 2'-phosphotransferase activity"/>
    <property type="evidence" value="ECO:0007669"/>
    <property type="project" value="UniProtKB-EC"/>
</dbReference>
<evidence type="ECO:0000313" key="8">
    <source>
        <dbReference type="EnsemblPlants" id="AUR62004205-RA:cds"/>
    </source>
</evidence>
<accession>A0A803KYU6</accession>
<feature type="region of interest" description="Disordered" evidence="7">
    <location>
        <begin position="55"/>
        <end position="84"/>
    </location>
</feature>
<reference evidence="8" key="2">
    <citation type="submission" date="2021-03" db="UniProtKB">
        <authorList>
            <consortium name="EnsemblPlants"/>
        </authorList>
    </citation>
    <scope>IDENTIFICATION</scope>
</reference>
<name>A0A803KYU6_CHEQI</name>
<dbReference type="Gene3D" id="3.20.170.30">
    <property type="match status" value="1"/>
</dbReference>
<keyword evidence="4" id="KW-0808">Transferase</keyword>
<comment type="similarity">
    <text evidence="2">Belongs to the KptA/TPT1 family.</text>
</comment>
<protein>
    <recommendedName>
        <fullName evidence="3">2'-phosphotransferase</fullName>
        <ecNumber evidence="3">2.7.1.160</ecNumber>
    </recommendedName>
</protein>